<dbReference type="SMART" id="SM00184">
    <property type="entry name" value="RING"/>
    <property type="match status" value="1"/>
</dbReference>
<evidence type="ECO:0000256" key="10">
    <source>
        <dbReference type="SAM" id="MobiDB-lite"/>
    </source>
</evidence>
<evidence type="ECO:0000313" key="13">
    <source>
        <dbReference type="Proteomes" id="UP001562354"/>
    </source>
</evidence>
<dbReference type="Pfam" id="PF17121">
    <property type="entry name" value="zf-C3HC4_5"/>
    <property type="match status" value="1"/>
</dbReference>
<dbReference type="SUPFAM" id="SSF57850">
    <property type="entry name" value="RING/U-box"/>
    <property type="match status" value="1"/>
</dbReference>
<dbReference type="InterPro" id="IPR015877">
    <property type="entry name" value="MAT1_centre"/>
</dbReference>
<evidence type="ECO:0000256" key="4">
    <source>
        <dbReference type="ARBA" id="ARBA00022771"/>
    </source>
</evidence>
<dbReference type="Pfam" id="PF06391">
    <property type="entry name" value="MAT1"/>
    <property type="match status" value="1"/>
</dbReference>
<keyword evidence="4 9" id="KW-0863">Zinc-finger</keyword>
<sequence length="360" mass="40240">MSRLASSGGAAAASRQGEQDDICPVCKSSRYLNKSMRFLVNPECYHKMCESCVDRIFSHGPNKCPIAGCNRTLRKHRFRVQTFEDVQVEREVDIRKRVAAVFNRREDEFDSLLDYNNYLNEVEDMTFNFINKVDVEATERRMAAYAEQNTRAITANAALASQETQDYSALQAAEREQSRLRRDAARREEEEERRAKVEGKQAIINRLATGTGDAGTIAEEGQRITLKKRLDKRTAVERQKQLNATADGAKDGLNGSSSFMIKGLKTRREPGPEAPFDAFGGLSYSTKTYYTLQNDYEWDWLDNLKTDSTYRAGGYNPQEFYSRALCEAFSGLGVFIGQDVGGSDPAVSTVSAMRVAGAGA</sequence>
<evidence type="ECO:0000256" key="7">
    <source>
        <dbReference type="ARBA" id="ARBA00029873"/>
    </source>
</evidence>
<dbReference type="NCBIfam" id="TIGR00570">
    <property type="entry name" value="cdk7"/>
    <property type="match status" value="1"/>
</dbReference>
<name>A0ABR3P4Y8_9PEZI</name>
<organism evidence="12 13">
    <name type="scientific">Neodothiora populina</name>
    <dbReference type="NCBI Taxonomy" id="2781224"/>
    <lineage>
        <taxon>Eukaryota</taxon>
        <taxon>Fungi</taxon>
        <taxon>Dikarya</taxon>
        <taxon>Ascomycota</taxon>
        <taxon>Pezizomycotina</taxon>
        <taxon>Dothideomycetes</taxon>
        <taxon>Dothideomycetidae</taxon>
        <taxon>Dothideales</taxon>
        <taxon>Dothioraceae</taxon>
        <taxon>Neodothiora</taxon>
    </lineage>
</organism>
<dbReference type="Gene3D" id="3.30.40.10">
    <property type="entry name" value="Zinc/RING finger domain, C3HC4 (zinc finger)"/>
    <property type="match status" value="1"/>
</dbReference>
<comment type="caution">
    <text evidence="12">The sequence shown here is derived from an EMBL/GenBank/DDBJ whole genome shotgun (WGS) entry which is preliminary data.</text>
</comment>
<dbReference type="PROSITE" id="PS00518">
    <property type="entry name" value="ZF_RING_1"/>
    <property type="match status" value="1"/>
</dbReference>
<keyword evidence="5" id="KW-0862">Zinc</keyword>
<dbReference type="GeneID" id="95980067"/>
<dbReference type="PANTHER" id="PTHR12683:SF13">
    <property type="entry name" value="CDK-ACTIVATING KINASE ASSEMBLY FACTOR MAT1"/>
    <property type="match status" value="1"/>
</dbReference>
<keyword evidence="3" id="KW-0479">Metal-binding</keyword>
<evidence type="ECO:0000313" key="12">
    <source>
        <dbReference type="EMBL" id="KAL1297841.1"/>
    </source>
</evidence>
<evidence type="ECO:0000256" key="6">
    <source>
        <dbReference type="ARBA" id="ARBA00023242"/>
    </source>
</evidence>
<accession>A0ABR3P4Y8</accession>
<protein>
    <recommendedName>
        <fullName evidence="2">RNA polymerase II transcription factor B subunit 3</fullName>
    </recommendedName>
    <alternativeName>
        <fullName evidence="8">RNA polymerase II transcription factor B 38 kDa subunit</fullName>
    </alternativeName>
    <alternativeName>
        <fullName evidence="7">RNA polymerase II transcription factor B p38 subunit</fullName>
    </alternativeName>
</protein>
<evidence type="ECO:0000256" key="9">
    <source>
        <dbReference type="PROSITE-ProRule" id="PRU00175"/>
    </source>
</evidence>
<reference evidence="12 13" key="1">
    <citation type="submission" date="2024-07" db="EMBL/GenBank/DDBJ databases">
        <title>Draft sequence of the Neodothiora populina.</title>
        <authorList>
            <person name="Drown D.D."/>
            <person name="Schuette U.S."/>
            <person name="Buechlein A.B."/>
            <person name="Rusch D.R."/>
            <person name="Winton L.W."/>
            <person name="Adams G.A."/>
        </authorList>
    </citation>
    <scope>NUCLEOTIDE SEQUENCE [LARGE SCALE GENOMIC DNA]</scope>
    <source>
        <strain evidence="12 13">CPC 39397</strain>
    </source>
</reference>
<evidence type="ECO:0000256" key="5">
    <source>
        <dbReference type="ARBA" id="ARBA00022833"/>
    </source>
</evidence>
<dbReference type="PROSITE" id="PS50089">
    <property type="entry name" value="ZF_RING_2"/>
    <property type="match status" value="1"/>
</dbReference>
<proteinExistence type="predicted"/>
<comment type="subcellular location">
    <subcellularLocation>
        <location evidence="1">Nucleus</location>
    </subcellularLocation>
</comment>
<evidence type="ECO:0000256" key="3">
    <source>
        <dbReference type="ARBA" id="ARBA00022723"/>
    </source>
</evidence>
<feature type="region of interest" description="Disordered" evidence="10">
    <location>
        <begin position="175"/>
        <end position="194"/>
    </location>
</feature>
<dbReference type="Proteomes" id="UP001562354">
    <property type="component" value="Unassembled WGS sequence"/>
</dbReference>
<evidence type="ECO:0000256" key="8">
    <source>
        <dbReference type="ARBA" id="ARBA00033277"/>
    </source>
</evidence>
<dbReference type="RefSeq" id="XP_069197523.1">
    <property type="nucleotide sequence ID" value="XM_069346314.1"/>
</dbReference>
<dbReference type="CDD" id="cd16573">
    <property type="entry name" value="RING-HC_TFB3-like"/>
    <property type="match status" value="1"/>
</dbReference>
<feature type="domain" description="RING-type" evidence="11">
    <location>
        <begin position="23"/>
        <end position="66"/>
    </location>
</feature>
<dbReference type="InterPro" id="IPR017907">
    <property type="entry name" value="Znf_RING_CS"/>
</dbReference>
<keyword evidence="13" id="KW-1185">Reference proteome</keyword>
<evidence type="ECO:0000256" key="1">
    <source>
        <dbReference type="ARBA" id="ARBA00004123"/>
    </source>
</evidence>
<gene>
    <name evidence="12" type="ORF">AAFC00_006368</name>
</gene>
<dbReference type="EMBL" id="JBFMKM010000014">
    <property type="protein sequence ID" value="KAL1297841.1"/>
    <property type="molecule type" value="Genomic_DNA"/>
</dbReference>
<dbReference type="InterPro" id="IPR013083">
    <property type="entry name" value="Znf_RING/FYVE/PHD"/>
</dbReference>
<dbReference type="PANTHER" id="PTHR12683">
    <property type="entry name" value="CDK-ACTIVATING KINASE ASSEMBLY FACTOR MAT1"/>
    <property type="match status" value="1"/>
</dbReference>
<dbReference type="InterPro" id="IPR004575">
    <property type="entry name" value="MAT1/Tfb3"/>
</dbReference>
<evidence type="ECO:0000256" key="2">
    <source>
        <dbReference type="ARBA" id="ARBA00022257"/>
    </source>
</evidence>
<evidence type="ECO:0000259" key="11">
    <source>
        <dbReference type="PROSITE" id="PS50089"/>
    </source>
</evidence>
<dbReference type="InterPro" id="IPR001841">
    <property type="entry name" value="Znf_RING"/>
</dbReference>
<keyword evidence="6" id="KW-0539">Nucleus</keyword>